<name>A0A1H5JY52_9ACTN</name>
<dbReference type="Pfam" id="PF07690">
    <property type="entry name" value="MFS_1"/>
    <property type="match status" value="1"/>
</dbReference>
<dbReference type="InterPro" id="IPR036259">
    <property type="entry name" value="MFS_trans_sf"/>
</dbReference>
<keyword evidence="3" id="KW-1003">Cell membrane</keyword>
<evidence type="ECO:0000256" key="6">
    <source>
        <dbReference type="ARBA" id="ARBA00023136"/>
    </source>
</evidence>
<evidence type="ECO:0000313" key="10">
    <source>
        <dbReference type="Proteomes" id="UP000181980"/>
    </source>
</evidence>
<feature type="transmembrane region" description="Helical" evidence="7">
    <location>
        <begin position="216"/>
        <end position="239"/>
    </location>
</feature>
<gene>
    <name evidence="9" type="ORF">SAMN04488561_1792</name>
</gene>
<keyword evidence="10" id="KW-1185">Reference proteome</keyword>
<dbReference type="AlphaFoldDB" id="A0A1H5JY52"/>
<dbReference type="PRINTS" id="PR01036">
    <property type="entry name" value="TCRTETB"/>
</dbReference>
<dbReference type="Proteomes" id="UP000181980">
    <property type="component" value="Unassembled WGS sequence"/>
</dbReference>
<feature type="transmembrane region" description="Helical" evidence="7">
    <location>
        <begin position="149"/>
        <end position="174"/>
    </location>
</feature>
<protein>
    <submittedName>
        <fullName evidence="9">MFS transporter, DHA2 family, metal-tetracycline-proton antiporter</fullName>
    </submittedName>
</protein>
<evidence type="ECO:0000259" key="8">
    <source>
        <dbReference type="PROSITE" id="PS50850"/>
    </source>
</evidence>
<evidence type="ECO:0000256" key="1">
    <source>
        <dbReference type="ARBA" id="ARBA00004651"/>
    </source>
</evidence>
<feature type="transmembrane region" description="Helical" evidence="7">
    <location>
        <begin position="245"/>
        <end position="269"/>
    </location>
</feature>
<keyword evidence="6 7" id="KW-0472">Membrane</keyword>
<feature type="transmembrane region" description="Helical" evidence="7">
    <location>
        <begin position="323"/>
        <end position="341"/>
    </location>
</feature>
<organism evidence="9 10">
    <name type="scientific">Jiangella alba</name>
    <dbReference type="NCBI Taxonomy" id="561176"/>
    <lineage>
        <taxon>Bacteria</taxon>
        <taxon>Bacillati</taxon>
        <taxon>Actinomycetota</taxon>
        <taxon>Actinomycetes</taxon>
        <taxon>Jiangellales</taxon>
        <taxon>Jiangellaceae</taxon>
        <taxon>Jiangella</taxon>
    </lineage>
</organism>
<dbReference type="STRING" id="561176.SAMN04488561_1792"/>
<sequence>MLVIVAATRLLPPDRAAMGVGIIGGAAGLGTALGPAIGGGIGQSWGWRALFWLLAAASIALIPAVRRVVADTRPGDTSRLDVPGGMLLGAGAGLLLFGTTRADGADGFAAPSSWGALLAGALLAALFVWRTRTAAEPFVPPSLFAHRGYLAAVTVIFLAMAVNLAALVLVPLMVIEVGGLTPGEGALVMIPGGLALAVAALVAGRLGARGANEGTLALAGLVLVAAAMLFLSTVAAGAAPWLAGVAVAVLGAGFAVVVTLTTTAIGSLLPPEQAGAGVGVFQGAQFLGAGAGPAVFGVVLSAREGTGRLNPLHTGPAAAYSDTFLVLALLALAAMIAALWLRRARAAAPSVSSARVPG</sequence>
<evidence type="ECO:0000256" key="5">
    <source>
        <dbReference type="ARBA" id="ARBA00022989"/>
    </source>
</evidence>
<dbReference type="InterPro" id="IPR020846">
    <property type="entry name" value="MFS_dom"/>
</dbReference>
<feature type="transmembrane region" description="Helical" evidence="7">
    <location>
        <begin position="16"/>
        <end position="37"/>
    </location>
</feature>
<feature type="transmembrane region" description="Helical" evidence="7">
    <location>
        <begin position="108"/>
        <end position="129"/>
    </location>
</feature>
<feature type="transmembrane region" description="Helical" evidence="7">
    <location>
        <begin position="281"/>
        <end position="303"/>
    </location>
</feature>
<dbReference type="GO" id="GO:0022857">
    <property type="term" value="F:transmembrane transporter activity"/>
    <property type="evidence" value="ECO:0007669"/>
    <property type="project" value="InterPro"/>
</dbReference>
<dbReference type="Gene3D" id="1.20.1720.10">
    <property type="entry name" value="Multidrug resistance protein D"/>
    <property type="match status" value="1"/>
</dbReference>
<keyword evidence="5 7" id="KW-1133">Transmembrane helix</keyword>
<evidence type="ECO:0000256" key="2">
    <source>
        <dbReference type="ARBA" id="ARBA00022448"/>
    </source>
</evidence>
<proteinExistence type="predicted"/>
<dbReference type="PANTHER" id="PTHR42718:SF46">
    <property type="entry name" value="BLR6921 PROTEIN"/>
    <property type="match status" value="1"/>
</dbReference>
<evidence type="ECO:0000313" key="9">
    <source>
        <dbReference type="EMBL" id="SEE57244.1"/>
    </source>
</evidence>
<feature type="transmembrane region" description="Helical" evidence="7">
    <location>
        <begin position="49"/>
        <end position="70"/>
    </location>
</feature>
<keyword evidence="2" id="KW-0813">Transport</keyword>
<evidence type="ECO:0000256" key="4">
    <source>
        <dbReference type="ARBA" id="ARBA00022692"/>
    </source>
</evidence>
<dbReference type="EMBL" id="FNUC01000003">
    <property type="protein sequence ID" value="SEE57244.1"/>
    <property type="molecule type" value="Genomic_DNA"/>
</dbReference>
<feature type="transmembrane region" description="Helical" evidence="7">
    <location>
        <begin position="82"/>
        <end position="102"/>
    </location>
</feature>
<evidence type="ECO:0000256" key="3">
    <source>
        <dbReference type="ARBA" id="ARBA00022475"/>
    </source>
</evidence>
<dbReference type="PROSITE" id="PS50850">
    <property type="entry name" value="MFS"/>
    <property type="match status" value="1"/>
</dbReference>
<dbReference type="InterPro" id="IPR011701">
    <property type="entry name" value="MFS"/>
</dbReference>
<evidence type="ECO:0000256" key="7">
    <source>
        <dbReference type="SAM" id="Phobius"/>
    </source>
</evidence>
<feature type="domain" description="Major facilitator superfamily (MFS) profile" evidence="8">
    <location>
        <begin position="1"/>
        <end position="346"/>
    </location>
</feature>
<dbReference type="Gene3D" id="1.20.1250.20">
    <property type="entry name" value="MFS general substrate transporter like domains"/>
    <property type="match status" value="1"/>
</dbReference>
<dbReference type="GO" id="GO:0005886">
    <property type="term" value="C:plasma membrane"/>
    <property type="evidence" value="ECO:0007669"/>
    <property type="project" value="UniProtKB-SubCell"/>
</dbReference>
<dbReference type="SUPFAM" id="SSF103473">
    <property type="entry name" value="MFS general substrate transporter"/>
    <property type="match status" value="1"/>
</dbReference>
<dbReference type="PANTHER" id="PTHR42718">
    <property type="entry name" value="MAJOR FACILITATOR SUPERFAMILY MULTIDRUG TRANSPORTER MFSC"/>
    <property type="match status" value="1"/>
</dbReference>
<feature type="transmembrane region" description="Helical" evidence="7">
    <location>
        <begin position="186"/>
        <end position="204"/>
    </location>
</feature>
<accession>A0A1H5JY52</accession>
<reference evidence="10" key="1">
    <citation type="submission" date="2016-10" db="EMBL/GenBank/DDBJ databases">
        <authorList>
            <person name="Varghese N."/>
            <person name="Submissions S."/>
        </authorList>
    </citation>
    <scope>NUCLEOTIDE SEQUENCE [LARGE SCALE GENOMIC DNA]</scope>
    <source>
        <strain evidence="10">DSM 45237</strain>
    </source>
</reference>
<keyword evidence="4 7" id="KW-0812">Transmembrane</keyword>
<comment type="subcellular location">
    <subcellularLocation>
        <location evidence="1">Cell membrane</location>
        <topology evidence="1">Multi-pass membrane protein</topology>
    </subcellularLocation>
</comment>